<dbReference type="InterPro" id="IPR038026">
    <property type="entry name" value="MtlR-like_sf"/>
</dbReference>
<dbReference type="PANTHER" id="PTHR37941">
    <property type="entry name" value="FUMARASE E-RELATED"/>
    <property type="match status" value="1"/>
</dbReference>
<dbReference type="Gene3D" id="1.20.120.330">
    <property type="entry name" value="Nucleotidyltransferases domain 2"/>
    <property type="match status" value="1"/>
</dbReference>
<name>A0A8E3B3T4_RHILI</name>
<dbReference type="GeneID" id="61054148"/>
<evidence type="ECO:0000313" key="1">
    <source>
        <dbReference type="EMBL" id="PWJ89535.1"/>
    </source>
</evidence>
<dbReference type="EMBL" id="QGGH01000007">
    <property type="protein sequence ID" value="PWJ89535.1"/>
    <property type="molecule type" value="Genomic_DNA"/>
</dbReference>
<dbReference type="Pfam" id="PF05068">
    <property type="entry name" value="MtlR"/>
    <property type="match status" value="1"/>
</dbReference>
<dbReference type="GO" id="GO:0045892">
    <property type="term" value="P:negative regulation of DNA-templated transcription"/>
    <property type="evidence" value="ECO:0007669"/>
    <property type="project" value="TreeGrafter"/>
</dbReference>
<proteinExistence type="predicted"/>
<comment type="caution">
    <text evidence="1">The sequence shown here is derived from an EMBL/GenBank/DDBJ whole genome shotgun (WGS) entry which is preliminary data.</text>
</comment>
<reference evidence="1 2" key="1">
    <citation type="submission" date="2018-05" db="EMBL/GenBank/DDBJ databases">
        <title>Genomic Encyclopedia of Type Strains, Phase IV (KMG-IV): sequencing the most valuable type-strain genomes for metagenomic binning, comparative biology and taxonomic classification.</title>
        <authorList>
            <person name="Goeker M."/>
        </authorList>
    </citation>
    <scope>NUCLEOTIDE SEQUENCE [LARGE SCALE GENOMIC DNA]</scope>
    <source>
        <strain evidence="1 2">DSM 2626</strain>
    </source>
</reference>
<dbReference type="PANTHER" id="PTHR37941:SF1">
    <property type="entry name" value="FUMARASE E-RELATED"/>
    <property type="match status" value="1"/>
</dbReference>
<dbReference type="AlphaFoldDB" id="A0A8E3B3T4"/>
<dbReference type="Proteomes" id="UP000245631">
    <property type="component" value="Unassembled WGS sequence"/>
</dbReference>
<sequence length="186" mass="20666">MKEAQPEPENFHDRLNRLMGLLAHEDERGLVLTTAAFAEDLLGRLIRAYLVDVKSSGELLEGFNAPLGTLSSRTKGAHALGLLSRDQFSDLEHLRKIRNEFAHNWEGCSFDRQDIADRIGKLSATRIPSTDGDDDATLKNKLRSSISCVLTELDVLTRLIGDHGYRIRPRAIHLSLTPQTVPTSPA</sequence>
<dbReference type="RefSeq" id="WP_215732076.1">
    <property type="nucleotide sequence ID" value="NZ_QGGH01000007.1"/>
</dbReference>
<protein>
    <submittedName>
        <fullName evidence="1">Mannitol repressor</fullName>
    </submittedName>
</protein>
<dbReference type="InterPro" id="IPR007761">
    <property type="entry name" value="MtlR-like"/>
</dbReference>
<accession>A0A8E3B3T4</accession>
<evidence type="ECO:0000313" key="2">
    <source>
        <dbReference type="Proteomes" id="UP000245631"/>
    </source>
</evidence>
<gene>
    <name evidence="1" type="ORF">C8D77_107179</name>
</gene>
<dbReference type="SUPFAM" id="SSF158668">
    <property type="entry name" value="MtlR-like"/>
    <property type="match status" value="1"/>
</dbReference>
<organism evidence="1 2">
    <name type="scientific">Rhizobium loti</name>
    <name type="common">Mesorhizobium loti</name>
    <dbReference type="NCBI Taxonomy" id="381"/>
    <lineage>
        <taxon>Bacteria</taxon>
        <taxon>Pseudomonadati</taxon>
        <taxon>Pseudomonadota</taxon>
        <taxon>Alphaproteobacteria</taxon>
        <taxon>Hyphomicrobiales</taxon>
        <taxon>Phyllobacteriaceae</taxon>
        <taxon>Mesorhizobium</taxon>
    </lineage>
</organism>